<keyword evidence="5" id="KW-1185">Reference proteome</keyword>
<dbReference type="GO" id="GO:0009001">
    <property type="term" value="F:serine O-acetyltransferase activity"/>
    <property type="evidence" value="ECO:0007669"/>
    <property type="project" value="UniProtKB-EC"/>
</dbReference>
<dbReference type="EMBL" id="CP036273">
    <property type="protein sequence ID" value="QDU24187.1"/>
    <property type="molecule type" value="Genomic_DNA"/>
</dbReference>
<keyword evidence="3 4" id="KW-0012">Acyltransferase</keyword>
<evidence type="ECO:0000256" key="1">
    <source>
        <dbReference type="ARBA" id="ARBA00007274"/>
    </source>
</evidence>
<dbReference type="EC" id="2.3.1.30" evidence="4"/>
<sequence length="230" mass="24234">MGLFGQIYRDYRRYRATGGSWVLTLFFTQGFWASTVYRVNRWAVQRLRFRPLRLLAQVFLSPLNKLTEIVTGICIPASADIGEGMYIGHFGGIFFPSRGRLGRNCSVSQGVTIGQAGTGDKRGAPTIGDRVYIGPHAIVVGKITVGDDAAVCAGAVVTRPVPPRAVVAGNPARVISYDGSFEFICYDGMEGDPARLAALAAGAYPAPTSLGAAPAPALDPTLVNTGGGAP</sequence>
<dbReference type="OrthoDB" id="9801456at2"/>
<dbReference type="InterPro" id="IPR011004">
    <property type="entry name" value="Trimer_LpxA-like_sf"/>
</dbReference>
<reference evidence="4 5" key="1">
    <citation type="submission" date="2019-02" db="EMBL/GenBank/DDBJ databases">
        <title>Deep-cultivation of Planctomycetes and their phenomic and genomic characterization uncovers novel biology.</title>
        <authorList>
            <person name="Wiegand S."/>
            <person name="Jogler M."/>
            <person name="Boedeker C."/>
            <person name="Pinto D."/>
            <person name="Vollmers J."/>
            <person name="Rivas-Marin E."/>
            <person name="Kohn T."/>
            <person name="Peeters S.H."/>
            <person name="Heuer A."/>
            <person name="Rast P."/>
            <person name="Oberbeckmann S."/>
            <person name="Bunk B."/>
            <person name="Jeske O."/>
            <person name="Meyerdierks A."/>
            <person name="Storesund J.E."/>
            <person name="Kallscheuer N."/>
            <person name="Luecker S."/>
            <person name="Lage O.M."/>
            <person name="Pohl T."/>
            <person name="Merkel B.J."/>
            <person name="Hornburger P."/>
            <person name="Mueller R.-W."/>
            <person name="Bruemmer F."/>
            <person name="Labrenz M."/>
            <person name="Spormann A.M."/>
            <person name="Op den Camp H."/>
            <person name="Overmann J."/>
            <person name="Amann R."/>
            <person name="Jetten M.S.M."/>
            <person name="Mascher T."/>
            <person name="Medema M.H."/>
            <person name="Devos D.P."/>
            <person name="Kaster A.-K."/>
            <person name="Ovreas L."/>
            <person name="Rohde M."/>
            <person name="Galperin M.Y."/>
            <person name="Jogler C."/>
        </authorList>
    </citation>
    <scope>NUCLEOTIDE SEQUENCE [LARGE SCALE GENOMIC DNA]</scope>
    <source>
        <strain evidence="4 5">ETA_A1</strain>
    </source>
</reference>
<dbReference type="Pfam" id="PF00132">
    <property type="entry name" value="Hexapep"/>
    <property type="match status" value="1"/>
</dbReference>
<evidence type="ECO:0000313" key="4">
    <source>
        <dbReference type="EMBL" id="QDU24187.1"/>
    </source>
</evidence>
<dbReference type="SUPFAM" id="SSF51161">
    <property type="entry name" value="Trimeric LpxA-like enzymes"/>
    <property type="match status" value="1"/>
</dbReference>
<accession>A0A517Y370</accession>
<evidence type="ECO:0000256" key="3">
    <source>
        <dbReference type="ARBA" id="ARBA00023315"/>
    </source>
</evidence>
<organism evidence="4 5">
    <name type="scientific">Urbifossiella limnaea</name>
    <dbReference type="NCBI Taxonomy" id="2528023"/>
    <lineage>
        <taxon>Bacteria</taxon>
        <taxon>Pseudomonadati</taxon>
        <taxon>Planctomycetota</taxon>
        <taxon>Planctomycetia</taxon>
        <taxon>Gemmatales</taxon>
        <taxon>Gemmataceae</taxon>
        <taxon>Urbifossiella</taxon>
    </lineage>
</organism>
<keyword evidence="2 4" id="KW-0808">Transferase</keyword>
<evidence type="ECO:0000313" key="5">
    <source>
        <dbReference type="Proteomes" id="UP000319576"/>
    </source>
</evidence>
<dbReference type="KEGG" id="uli:ETAA1_62010"/>
<dbReference type="InterPro" id="IPR045304">
    <property type="entry name" value="LbH_SAT"/>
</dbReference>
<dbReference type="PANTHER" id="PTHR42811">
    <property type="entry name" value="SERINE ACETYLTRANSFERASE"/>
    <property type="match status" value="1"/>
</dbReference>
<gene>
    <name evidence="4" type="primary">cysE_3</name>
    <name evidence="4" type="ORF">ETAA1_62010</name>
</gene>
<comment type="similarity">
    <text evidence="1">Belongs to the transferase hexapeptide repeat family.</text>
</comment>
<protein>
    <submittedName>
        <fullName evidence="4">Serine acetyltransferase</fullName>
        <ecNumber evidence="4">2.3.1.30</ecNumber>
    </submittedName>
</protein>
<dbReference type="AlphaFoldDB" id="A0A517Y370"/>
<dbReference type="RefSeq" id="WP_145244368.1">
    <property type="nucleotide sequence ID" value="NZ_CP036273.1"/>
</dbReference>
<dbReference type="CDD" id="cd03354">
    <property type="entry name" value="LbH_SAT"/>
    <property type="match status" value="1"/>
</dbReference>
<dbReference type="Proteomes" id="UP000319576">
    <property type="component" value="Chromosome"/>
</dbReference>
<name>A0A517Y370_9BACT</name>
<dbReference type="InterPro" id="IPR001451">
    <property type="entry name" value="Hexapep"/>
</dbReference>
<dbReference type="Gene3D" id="2.160.10.10">
    <property type="entry name" value="Hexapeptide repeat proteins"/>
    <property type="match status" value="1"/>
</dbReference>
<evidence type="ECO:0000256" key="2">
    <source>
        <dbReference type="ARBA" id="ARBA00022679"/>
    </source>
</evidence>
<proteinExistence type="inferred from homology"/>